<dbReference type="Gene3D" id="3.90.120.10">
    <property type="entry name" value="DNA Methylase, subunit A, domain 2"/>
    <property type="match status" value="1"/>
</dbReference>
<feature type="region of interest" description="Disordered" evidence="7">
    <location>
        <begin position="97"/>
        <end position="126"/>
    </location>
</feature>
<organism evidence="8 9">
    <name type="scientific">Novymonas esmeraldas</name>
    <dbReference type="NCBI Taxonomy" id="1808958"/>
    <lineage>
        <taxon>Eukaryota</taxon>
        <taxon>Discoba</taxon>
        <taxon>Euglenozoa</taxon>
        <taxon>Kinetoplastea</taxon>
        <taxon>Metakinetoplastina</taxon>
        <taxon>Trypanosomatida</taxon>
        <taxon>Trypanosomatidae</taxon>
        <taxon>Novymonas</taxon>
    </lineage>
</organism>
<dbReference type="InterPro" id="IPR031303">
    <property type="entry name" value="C5_meth_CS"/>
</dbReference>
<evidence type="ECO:0000256" key="5">
    <source>
        <dbReference type="PROSITE-ProRule" id="PRU01016"/>
    </source>
</evidence>
<dbReference type="InterPro" id="IPR029063">
    <property type="entry name" value="SAM-dependent_MTases_sf"/>
</dbReference>
<evidence type="ECO:0000256" key="7">
    <source>
        <dbReference type="SAM" id="MobiDB-lite"/>
    </source>
</evidence>
<evidence type="ECO:0000256" key="2">
    <source>
        <dbReference type="ARBA" id="ARBA00022603"/>
    </source>
</evidence>
<dbReference type="PROSITE" id="PS00095">
    <property type="entry name" value="C5_MTASE_2"/>
    <property type="match status" value="1"/>
</dbReference>
<keyword evidence="9" id="KW-1185">Reference proteome</keyword>
<dbReference type="GO" id="GO:0003677">
    <property type="term" value="F:DNA binding"/>
    <property type="evidence" value="ECO:0007669"/>
    <property type="project" value="TreeGrafter"/>
</dbReference>
<feature type="active site" evidence="5">
    <location>
        <position position="353"/>
    </location>
</feature>
<reference evidence="8 9" key="1">
    <citation type="journal article" date="2021" name="MBio">
        <title>A New Model Trypanosomatid, Novymonas esmeraldas: Genomic Perception of Its 'Candidatus Pandoraea novymonadis' Endosymbiont.</title>
        <authorList>
            <person name="Zakharova A."/>
            <person name="Saura A."/>
            <person name="Butenko A."/>
            <person name="Podesvova L."/>
            <person name="Warmusova S."/>
            <person name="Kostygov A.Y."/>
            <person name="Nenarokova A."/>
            <person name="Lukes J."/>
            <person name="Opperdoes F.R."/>
            <person name="Yurchenko V."/>
        </authorList>
    </citation>
    <scope>NUCLEOTIDE SEQUENCE [LARGE SCALE GENOMIC DNA]</scope>
    <source>
        <strain evidence="8 9">E262AT.01</strain>
    </source>
</reference>
<comment type="caution">
    <text evidence="8">The sequence shown here is derived from an EMBL/GenBank/DDBJ whole genome shotgun (WGS) entry which is preliminary data.</text>
</comment>
<dbReference type="PANTHER" id="PTHR10629:SF52">
    <property type="entry name" value="DNA (CYTOSINE-5)-METHYLTRANSFERASE 1"/>
    <property type="match status" value="1"/>
</dbReference>
<dbReference type="PROSITE" id="PS51679">
    <property type="entry name" value="SAM_MT_C5"/>
    <property type="match status" value="1"/>
</dbReference>
<dbReference type="SUPFAM" id="SSF53335">
    <property type="entry name" value="S-adenosyl-L-methionine-dependent methyltransferases"/>
    <property type="match status" value="1"/>
</dbReference>
<evidence type="ECO:0000256" key="4">
    <source>
        <dbReference type="ARBA" id="ARBA00022691"/>
    </source>
</evidence>
<name>A0AAW0F4Y2_9TRYP</name>
<feature type="region of interest" description="Disordered" evidence="7">
    <location>
        <begin position="62"/>
        <end position="82"/>
    </location>
</feature>
<dbReference type="EC" id="2.1.1.37" evidence="1"/>
<dbReference type="PANTHER" id="PTHR10629">
    <property type="entry name" value="CYTOSINE-SPECIFIC METHYLTRANSFERASE"/>
    <property type="match status" value="1"/>
</dbReference>
<dbReference type="Pfam" id="PF00145">
    <property type="entry name" value="DNA_methylase"/>
    <property type="match status" value="1"/>
</dbReference>
<feature type="compositionally biased region" description="Polar residues" evidence="7">
    <location>
        <begin position="99"/>
        <end position="117"/>
    </location>
</feature>
<protein>
    <recommendedName>
        <fullName evidence="1">DNA (cytosine-5-)-methyltransferase</fullName>
        <ecNumber evidence="1">2.1.1.37</ecNumber>
    </recommendedName>
</protein>
<evidence type="ECO:0000313" key="8">
    <source>
        <dbReference type="EMBL" id="KAK7200330.1"/>
    </source>
</evidence>
<dbReference type="InterPro" id="IPR050390">
    <property type="entry name" value="C5-Methyltransferase"/>
</dbReference>
<evidence type="ECO:0000313" key="9">
    <source>
        <dbReference type="Proteomes" id="UP001430356"/>
    </source>
</evidence>
<evidence type="ECO:0000256" key="6">
    <source>
        <dbReference type="RuleBase" id="RU000416"/>
    </source>
</evidence>
<evidence type="ECO:0000256" key="3">
    <source>
        <dbReference type="ARBA" id="ARBA00022679"/>
    </source>
</evidence>
<accession>A0AAW0F4Y2</accession>
<keyword evidence="2 5" id="KW-0489">Methyltransferase</keyword>
<dbReference type="GO" id="GO:0044027">
    <property type="term" value="P:negative regulation of gene expression via chromosomal CpG island methylation"/>
    <property type="evidence" value="ECO:0007669"/>
    <property type="project" value="TreeGrafter"/>
</dbReference>
<feature type="region of interest" description="Disordered" evidence="7">
    <location>
        <begin position="501"/>
        <end position="531"/>
    </location>
</feature>
<dbReference type="GO" id="GO:0003886">
    <property type="term" value="F:DNA (cytosine-5-)-methyltransferase activity"/>
    <property type="evidence" value="ECO:0007669"/>
    <property type="project" value="UniProtKB-EC"/>
</dbReference>
<gene>
    <name evidence="8" type="ORF">NESM_000086700</name>
</gene>
<dbReference type="InterPro" id="IPR001525">
    <property type="entry name" value="C5_MeTfrase"/>
</dbReference>
<dbReference type="NCBIfam" id="TIGR00675">
    <property type="entry name" value="dcm"/>
    <property type="match status" value="1"/>
</dbReference>
<keyword evidence="4 5" id="KW-0949">S-adenosyl-L-methionine</keyword>
<dbReference type="AlphaFoldDB" id="A0AAW0F4Y2"/>
<dbReference type="Proteomes" id="UP001430356">
    <property type="component" value="Unassembled WGS sequence"/>
</dbReference>
<dbReference type="GO" id="GO:0032259">
    <property type="term" value="P:methylation"/>
    <property type="evidence" value="ECO:0007669"/>
    <property type="project" value="UniProtKB-KW"/>
</dbReference>
<dbReference type="PRINTS" id="PR00105">
    <property type="entry name" value="C5METTRFRASE"/>
</dbReference>
<keyword evidence="3 5" id="KW-0808">Transferase</keyword>
<feature type="compositionally biased region" description="Low complexity" evidence="7">
    <location>
        <begin position="510"/>
        <end position="524"/>
    </location>
</feature>
<dbReference type="Gene3D" id="3.40.50.150">
    <property type="entry name" value="Vaccinia Virus protein VP39"/>
    <property type="match status" value="1"/>
</dbReference>
<comment type="similarity">
    <text evidence="5 6">Belongs to the class I-like SAM-binding methyltransferase superfamily. C5-methyltransferase family.</text>
</comment>
<sequence length="715" mass="75786">MASASVYPTSYPAGIFVVRCAQELAPLVARLRTTRQLKSGGAVTDFDAAQFAEVAVDAAGVSTPSLSDAAPPPPRPTAPADAQPLLTETVVLLHERTQSEASQEHPTSQELASTTATRDAGVDAAQSSAHSRAASLESAIECVGLVTACGAAEGQRLLDLLRLPRERRDLTQWPRYTAVHVVGAFTEAELCRILVPDRAAGGSGGAVAYARGVRRFHRVCCPRLSELPSALAAMRRAALLQCRTRVRTTGEVGFTFSELFGGIGMFRSGLERVGGRATFAVECAPPAQMVYALNHRCWHDCPASLQLPNARDDRDDDDDRDDRAAAPVLVGDITEIPSAFFPAHDVLTGGFPCQSFAKAGDAAGLHADKGWLFYEVVRVLAATRPAAFLLENVEHLVEVEAGAQLAEVLARLRRPSATAGAEAAEVHYDVQHVVLDGAAVSPQTRRRVYFLGLRAAPPGAGDGAAARVVADALQRIAVAAAEAPYPTVEALLVAASTLDAPRPQRRHGDSALSGTPAGAPPSAADEAVWGPSSGEHLRLTSAQWEAVRRSRTYRRSPLWRLCDVRGRARTVLGSYRTSYQLYSEFVPFAPELTVAEVVTTLVAEAAQTRRDGDAEEREERTDGGSVACVVAAGTAPPPPPLRFLALRECARLQGMDDSVVLPHDTTTAAGGLVSAAVLRQVPPGAVYRLIGNAVNPRVIACLGGAIAAYLEESRR</sequence>
<dbReference type="EMBL" id="JAECZO010000005">
    <property type="protein sequence ID" value="KAK7200330.1"/>
    <property type="molecule type" value="Genomic_DNA"/>
</dbReference>
<proteinExistence type="inferred from homology"/>
<dbReference type="GO" id="GO:0005634">
    <property type="term" value="C:nucleus"/>
    <property type="evidence" value="ECO:0007669"/>
    <property type="project" value="TreeGrafter"/>
</dbReference>
<evidence type="ECO:0000256" key="1">
    <source>
        <dbReference type="ARBA" id="ARBA00011975"/>
    </source>
</evidence>